<accession>A0A1R3IJ87</accession>
<evidence type="ECO:0000313" key="2">
    <source>
        <dbReference type="EMBL" id="OMO82620.1"/>
    </source>
</evidence>
<feature type="compositionally biased region" description="Polar residues" evidence="1">
    <location>
        <begin position="185"/>
        <end position="195"/>
    </location>
</feature>
<dbReference type="Proteomes" id="UP000187203">
    <property type="component" value="Unassembled WGS sequence"/>
</dbReference>
<evidence type="ECO:0000313" key="3">
    <source>
        <dbReference type="Proteomes" id="UP000187203"/>
    </source>
</evidence>
<name>A0A1R3IJ87_9ROSI</name>
<feature type="compositionally biased region" description="Polar residues" evidence="1">
    <location>
        <begin position="83"/>
        <end position="102"/>
    </location>
</feature>
<feature type="region of interest" description="Disordered" evidence="1">
    <location>
        <begin position="184"/>
        <end position="249"/>
    </location>
</feature>
<proteinExistence type="predicted"/>
<protein>
    <submittedName>
        <fullName evidence="2">Uncharacterized protein</fullName>
    </submittedName>
</protein>
<sequence>MGWQRLADVDLSEFSETKGNPSNFDSMFLLIVASEAAIERRGRTGGGRDESETFLCTKKIIMEEQNNIDTETQADGSGGGSAPTPTNGSAASQNETPISSRSIRGKTDMAWVQQSLNDFEQQKRVNQANIDDMNPFGRSVHQFEGDFIDVESQGTQNTSSGSIGTSSAAKKRTVGSARGILSYFPSGTSPGSQPSIKAALQSKERWGQENDQNAHDVSHDQNAHGDVEFDFSSFDIARAPSSSNQANRT</sequence>
<dbReference type="OrthoDB" id="945109at2759"/>
<feature type="region of interest" description="Disordered" evidence="1">
    <location>
        <begin position="70"/>
        <end position="104"/>
    </location>
</feature>
<feature type="compositionally biased region" description="Polar residues" evidence="1">
    <location>
        <begin position="240"/>
        <end position="249"/>
    </location>
</feature>
<feature type="compositionally biased region" description="Basic and acidic residues" evidence="1">
    <location>
        <begin position="202"/>
        <end position="227"/>
    </location>
</feature>
<keyword evidence="3" id="KW-1185">Reference proteome</keyword>
<feature type="compositionally biased region" description="Low complexity" evidence="1">
    <location>
        <begin position="152"/>
        <end position="167"/>
    </location>
</feature>
<reference evidence="3" key="1">
    <citation type="submission" date="2013-09" db="EMBL/GenBank/DDBJ databases">
        <title>Corchorus olitorius genome sequencing.</title>
        <authorList>
            <person name="Alam M."/>
            <person name="Haque M.S."/>
            <person name="Islam M.S."/>
            <person name="Emdad E.M."/>
            <person name="Islam M.M."/>
            <person name="Ahmed B."/>
            <person name="Halim A."/>
            <person name="Hossen Q.M.M."/>
            <person name="Hossain M.Z."/>
            <person name="Ahmed R."/>
            <person name="Khan M.M."/>
            <person name="Islam R."/>
            <person name="Rashid M.M."/>
            <person name="Khan S.A."/>
            <person name="Rahman M.S."/>
            <person name="Alam M."/>
            <person name="Yahiya A.S."/>
            <person name="Khan M.S."/>
            <person name="Azam M.S."/>
            <person name="Haque T."/>
            <person name="Lashkar M.Z.H."/>
            <person name="Akhand A.I."/>
            <person name="Morshed G."/>
            <person name="Roy S."/>
            <person name="Uddin K.S."/>
            <person name="Rabeya T."/>
            <person name="Hossain A.S."/>
            <person name="Chowdhury A."/>
            <person name="Snigdha A.R."/>
            <person name="Mortoza M.S."/>
            <person name="Matin S.A."/>
            <person name="Hoque S.M.E."/>
            <person name="Islam M.K."/>
            <person name="Roy D.K."/>
            <person name="Haider R."/>
            <person name="Moosa M.M."/>
            <person name="Elias S.M."/>
            <person name="Hasan A.M."/>
            <person name="Jahan S."/>
            <person name="Shafiuddin M."/>
            <person name="Mahmood N."/>
            <person name="Shommy N.S."/>
        </authorList>
    </citation>
    <scope>NUCLEOTIDE SEQUENCE [LARGE SCALE GENOMIC DNA]</scope>
    <source>
        <strain evidence="3">cv. O-4</strain>
    </source>
</reference>
<dbReference type="EMBL" id="AWUE01018099">
    <property type="protein sequence ID" value="OMO82620.1"/>
    <property type="molecule type" value="Genomic_DNA"/>
</dbReference>
<gene>
    <name evidence="2" type="ORF">COLO4_22906</name>
</gene>
<feature type="region of interest" description="Disordered" evidence="1">
    <location>
        <begin position="152"/>
        <end position="171"/>
    </location>
</feature>
<dbReference type="AlphaFoldDB" id="A0A1R3IJ87"/>
<comment type="caution">
    <text evidence="2">The sequence shown here is derived from an EMBL/GenBank/DDBJ whole genome shotgun (WGS) entry which is preliminary data.</text>
</comment>
<organism evidence="2 3">
    <name type="scientific">Corchorus olitorius</name>
    <dbReference type="NCBI Taxonomy" id="93759"/>
    <lineage>
        <taxon>Eukaryota</taxon>
        <taxon>Viridiplantae</taxon>
        <taxon>Streptophyta</taxon>
        <taxon>Embryophyta</taxon>
        <taxon>Tracheophyta</taxon>
        <taxon>Spermatophyta</taxon>
        <taxon>Magnoliopsida</taxon>
        <taxon>eudicotyledons</taxon>
        <taxon>Gunneridae</taxon>
        <taxon>Pentapetalae</taxon>
        <taxon>rosids</taxon>
        <taxon>malvids</taxon>
        <taxon>Malvales</taxon>
        <taxon>Malvaceae</taxon>
        <taxon>Grewioideae</taxon>
        <taxon>Apeibeae</taxon>
        <taxon>Corchorus</taxon>
    </lineage>
</organism>
<evidence type="ECO:0000256" key="1">
    <source>
        <dbReference type="SAM" id="MobiDB-lite"/>
    </source>
</evidence>